<dbReference type="GO" id="GO:0004519">
    <property type="term" value="F:endonuclease activity"/>
    <property type="evidence" value="ECO:0007669"/>
    <property type="project" value="UniProtKB-KW"/>
</dbReference>
<dbReference type="GO" id="GO:0016787">
    <property type="term" value="F:hydrolase activity"/>
    <property type="evidence" value="ECO:0007669"/>
    <property type="project" value="UniProtKB-KW"/>
</dbReference>
<evidence type="ECO:0000313" key="4">
    <source>
        <dbReference type="Proteomes" id="UP001596166"/>
    </source>
</evidence>
<dbReference type="InterPro" id="IPR025745">
    <property type="entry name" value="Mrr-like_N_dom"/>
</dbReference>
<evidence type="ECO:0000313" key="3">
    <source>
        <dbReference type="EMBL" id="MFC5355776.1"/>
    </source>
</evidence>
<feature type="domain" description="Restriction system protein Mrr-like N-terminal" evidence="2">
    <location>
        <begin position="6"/>
        <end position="91"/>
    </location>
</feature>
<protein>
    <submittedName>
        <fullName evidence="3">Restriction endonuclease</fullName>
        <ecNumber evidence="3">3.1.21.-</ecNumber>
    </submittedName>
</protein>
<dbReference type="PANTHER" id="PTHR30015:SF7">
    <property type="entry name" value="TYPE IV METHYL-DIRECTED RESTRICTION ENZYME ECOKMRR"/>
    <property type="match status" value="1"/>
</dbReference>
<dbReference type="PANTHER" id="PTHR30015">
    <property type="entry name" value="MRR RESTRICTION SYSTEM PROTEIN"/>
    <property type="match status" value="1"/>
</dbReference>
<dbReference type="RefSeq" id="WP_376995393.1">
    <property type="nucleotide sequence ID" value="NZ_JBHSLC010000021.1"/>
</dbReference>
<keyword evidence="3" id="KW-0540">Nuclease</keyword>
<dbReference type="Gene3D" id="3.40.1350.10">
    <property type="match status" value="1"/>
</dbReference>
<organism evidence="3 4">
    <name type="scientific">Azospirillum himalayense</name>
    <dbReference type="NCBI Taxonomy" id="654847"/>
    <lineage>
        <taxon>Bacteria</taxon>
        <taxon>Pseudomonadati</taxon>
        <taxon>Pseudomonadota</taxon>
        <taxon>Alphaproteobacteria</taxon>
        <taxon>Rhodospirillales</taxon>
        <taxon>Azospirillaceae</taxon>
        <taxon>Azospirillum</taxon>
    </lineage>
</organism>
<keyword evidence="3" id="KW-0378">Hydrolase</keyword>
<dbReference type="Pfam" id="PF04471">
    <property type="entry name" value="Mrr_cat"/>
    <property type="match status" value="1"/>
</dbReference>
<gene>
    <name evidence="3" type="ORF">ACFPMG_12225</name>
</gene>
<dbReference type="Proteomes" id="UP001596166">
    <property type="component" value="Unassembled WGS sequence"/>
</dbReference>
<sequence length="305" mass="33485">MGIPDFQTLMLPVLKTAAGGGEVRIGDVVDQLADAFALTDEERAQLLPSGRQTTFANRVHWAKSYLNKAGLVDMTRRAHFRITPEGRNVLKSPPEKITVRFLEQFPSFKGFRDGETGTAEAAEVVLSVAESPLTPDEVMRQAHLRIEASLAEEILQRVRSGTPAFFEKTVVRLLITMGYGGSVTELDKALVGKSGDDGVDGIIDQDPLGLDRVYVQAKRYADGNTVGAGAIRDFFGSLNLFKATKGLFVTTSAFTTSARETADRLGTRIVLIDGIQLAKLMIRHEVGCRIEETLHIKRVDEDFFE</sequence>
<evidence type="ECO:0000259" key="2">
    <source>
        <dbReference type="Pfam" id="PF14338"/>
    </source>
</evidence>
<dbReference type="SUPFAM" id="SSF52980">
    <property type="entry name" value="Restriction endonuclease-like"/>
    <property type="match status" value="1"/>
</dbReference>
<proteinExistence type="predicted"/>
<reference evidence="4" key="1">
    <citation type="journal article" date="2019" name="Int. J. Syst. Evol. Microbiol.">
        <title>The Global Catalogue of Microorganisms (GCM) 10K type strain sequencing project: providing services to taxonomists for standard genome sequencing and annotation.</title>
        <authorList>
            <consortium name="The Broad Institute Genomics Platform"/>
            <consortium name="The Broad Institute Genome Sequencing Center for Infectious Disease"/>
            <person name="Wu L."/>
            <person name="Ma J."/>
        </authorList>
    </citation>
    <scope>NUCLEOTIDE SEQUENCE [LARGE SCALE GENOMIC DNA]</scope>
    <source>
        <strain evidence="4">CCUG 58760</strain>
    </source>
</reference>
<accession>A0ABW0G5E7</accession>
<dbReference type="InterPro" id="IPR052906">
    <property type="entry name" value="Type_IV_Methyl-Rstrct_Enzyme"/>
</dbReference>
<dbReference type="InterPro" id="IPR011335">
    <property type="entry name" value="Restrct_endonuc-II-like"/>
</dbReference>
<comment type="caution">
    <text evidence="3">The sequence shown here is derived from an EMBL/GenBank/DDBJ whole genome shotgun (WGS) entry which is preliminary data.</text>
</comment>
<name>A0ABW0G5E7_9PROT</name>
<keyword evidence="4" id="KW-1185">Reference proteome</keyword>
<dbReference type="Pfam" id="PF14338">
    <property type="entry name" value="Mrr_N"/>
    <property type="match status" value="1"/>
</dbReference>
<feature type="domain" description="Restriction endonuclease type IV Mrr" evidence="1">
    <location>
        <begin position="160"/>
        <end position="281"/>
    </location>
</feature>
<evidence type="ECO:0000259" key="1">
    <source>
        <dbReference type="Pfam" id="PF04471"/>
    </source>
</evidence>
<dbReference type="EC" id="3.1.21.-" evidence="3"/>
<dbReference type="EMBL" id="JBHSLC010000021">
    <property type="protein sequence ID" value="MFC5355776.1"/>
    <property type="molecule type" value="Genomic_DNA"/>
</dbReference>
<keyword evidence="3" id="KW-0255">Endonuclease</keyword>
<dbReference type="InterPro" id="IPR007560">
    <property type="entry name" value="Restrct_endonuc_IV_Mrr"/>
</dbReference>
<dbReference type="InterPro" id="IPR011856">
    <property type="entry name" value="tRNA_endonuc-like_dom_sf"/>
</dbReference>